<sequence>MASGDAGSGLERFRVLTSSRGNLEGKENGGEGIPPFAKVLLMLESLGESVKEVKSSVASLSLVASDIRRDVRLLFAKTDDLSKLRGIIGDLDCIKTEVKEIRGDRQAMDRLNSGVQDVRLELEQLREKVEVVASTTSQSTGDVRLLQETLQNCQQRLETSADDYIGQLKTLEQGVDSRLTQCVQTTEAYAHELTALRHSVDQGKCAGTSVNAPALDINQLTETIEARMHSYADVARSAQTEAIQEHEREKTARTARRLNLRIVGIEEQDGEEPKTTVMEFFRNSLEVANPKVESVIRIGSKDRGPYGPVWIMGDLNGQTGETQSREVRLDGDLTRGGMEDNTWARQSDNKGRNGFSDALLELVNAGGLTIMNGTPPFSSTRDGWMDGLF</sequence>
<keyword evidence="1" id="KW-0175">Coiled coil</keyword>
<proteinExistence type="predicted"/>
<evidence type="ECO:0000313" key="3">
    <source>
        <dbReference type="Proteomes" id="UP001633002"/>
    </source>
</evidence>
<dbReference type="EMBL" id="JBJQOH010000005">
    <property type="protein sequence ID" value="KAL3686377.1"/>
    <property type="molecule type" value="Genomic_DNA"/>
</dbReference>
<comment type="caution">
    <text evidence="2">The sequence shown here is derived from an EMBL/GenBank/DDBJ whole genome shotgun (WGS) entry which is preliminary data.</text>
</comment>
<keyword evidence="3" id="KW-1185">Reference proteome</keyword>
<protein>
    <submittedName>
        <fullName evidence="2">Uncharacterized protein</fullName>
    </submittedName>
</protein>
<feature type="coiled-coil region" evidence="1">
    <location>
        <begin position="108"/>
        <end position="163"/>
    </location>
</feature>
<organism evidence="2 3">
    <name type="scientific">Riccia sorocarpa</name>
    <dbReference type="NCBI Taxonomy" id="122646"/>
    <lineage>
        <taxon>Eukaryota</taxon>
        <taxon>Viridiplantae</taxon>
        <taxon>Streptophyta</taxon>
        <taxon>Embryophyta</taxon>
        <taxon>Marchantiophyta</taxon>
        <taxon>Marchantiopsida</taxon>
        <taxon>Marchantiidae</taxon>
        <taxon>Marchantiales</taxon>
        <taxon>Ricciaceae</taxon>
        <taxon>Riccia</taxon>
    </lineage>
</organism>
<evidence type="ECO:0000256" key="1">
    <source>
        <dbReference type="SAM" id="Coils"/>
    </source>
</evidence>
<name>A0ABD3H766_9MARC</name>
<gene>
    <name evidence="2" type="ORF">R1sor_008951</name>
</gene>
<evidence type="ECO:0000313" key="2">
    <source>
        <dbReference type="EMBL" id="KAL3686377.1"/>
    </source>
</evidence>
<reference evidence="2 3" key="1">
    <citation type="submission" date="2024-09" db="EMBL/GenBank/DDBJ databases">
        <title>Chromosome-scale assembly of Riccia sorocarpa.</title>
        <authorList>
            <person name="Paukszto L."/>
        </authorList>
    </citation>
    <scope>NUCLEOTIDE SEQUENCE [LARGE SCALE GENOMIC DNA]</scope>
    <source>
        <strain evidence="2">LP-2024</strain>
        <tissue evidence="2">Aerial parts of the thallus</tissue>
    </source>
</reference>
<dbReference type="Proteomes" id="UP001633002">
    <property type="component" value="Unassembled WGS sequence"/>
</dbReference>
<dbReference type="AlphaFoldDB" id="A0ABD3H766"/>
<accession>A0ABD3H766</accession>